<evidence type="ECO:0000313" key="3">
    <source>
        <dbReference type="Proteomes" id="UP001595851"/>
    </source>
</evidence>
<dbReference type="Proteomes" id="UP001595851">
    <property type="component" value="Unassembled WGS sequence"/>
</dbReference>
<evidence type="ECO:0000256" key="1">
    <source>
        <dbReference type="SAM" id="SignalP"/>
    </source>
</evidence>
<dbReference type="RefSeq" id="WP_379533641.1">
    <property type="nucleotide sequence ID" value="NZ_JBHSBI010000030.1"/>
</dbReference>
<comment type="caution">
    <text evidence="2">The sequence shown here is derived from an EMBL/GenBank/DDBJ whole genome shotgun (WGS) entry which is preliminary data.</text>
</comment>
<name>A0ABV8GIM8_9ACTN</name>
<keyword evidence="1" id="KW-0732">Signal</keyword>
<gene>
    <name evidence="2" type="ORF">ACFOY2_41630</name>
</gene>
<accession>A0ABV8GIM8</accession>
<proteinExistence type="predicted"/>
<evidence type="ECO:0000313" key="2">
    <source>
        <dbReference type="EMBL" id="MFC4013786.1"/>
    </source>
</evidence>
<sequence>MKTMTKIGGAVAVGAFSLVLGVTPSASAQTTAAPVAASAQVQAGAPKPSIRWLCGKPIVKKFIPACTNGKWELPMVKKVRCIQGHAPYLGLLGPSKLSYWTIKCFRTEWQKW</sequence>
<organism evidence="2 3">
    <name type="scientific">Nonomuraea purpurea</name>
    <dbReference type="NCBI Taxonomy" id="1849276"/>
    <lineage>
        <taxon>Bacteria</taxon>
        <taxon>Bacillati</taxon>
        <taxon>Actinomycetota</taxon>
        <taxon>Actinomycetes</taxon>
        <taxon>Streptosporangiales</taxon>
        <taxon>Streptosporangiaceae</taxon>
        <taxon>Nonomuraea</taxon>
    </lineage>
</organism>
<feature type="signal peptide" evidence="1">
    <location>
        <begin position="1"/>
        <end position="28"/>
    </location>
</feature>
<protein>
    <submittedName>
        <fullName evidence="2">Uncharacterized protein</fullName>
    </submittedName>
</protein>
<keyword evidence="3" id="KW-1185">Reference proteome</keyword>
<dbReference type="EMBL" id="JBHSBI010000030">
    <property type="protein sequence ID" value="MFC4013786.1"/>
    <property type="molecule type" value="Genomic_DNA"/>
</dbReference>
<reference evidence="3" key="1">
    <citation type="journal article" date="2019" name="Int. J. Syst. Evol. Microbiol.">
        <title>The Global Catalogue of Microorganisms (GCM) 10K type strain sequencing project: providing services to taxonomists for standard genome sequencing and annotation.</title>
        <authorList>
            <consortium name="The Broad Institute Genomics Platform"/>
            <consortium name="The Broad Institute Genome Sequencing Center for Infectious Disease"/>
            <person name="Wu L."/>
            <person name="Ma J."/>
        </authorList>
    </citation>
    <scope>NUCLEOTIDE SEQUENCE [LARGE SCALE GENOMIC DNA]</scope>
    <source>
        <strain evidence="3">TBRC 1276</strain>
    </source>
</reference>
<feature type="chain" id="PRO_5046045232" evidence="1">
    <location>
        <begin position="29"/>
        <end position="112"/>
    </location>
</feature>